<evidence type="ECO:0000313" key="1">
    <source>
        <dbReference type="EMBL" id="TBW33868.1"/>
    </source>
</evidence>
<dbReference type="EMBL" id="SJFN01000038">
    <property type="protein sequence ID" value="TBW33868.1"/>
    <property type="molecule type" value="Genomic_DNA"/>
</dbReference>
<accession>A0A4Q9VFX4</accession>
<evidence type="ECO:0000313" key="2">
    <source>
        <dbReference type="Proteomes" id="UP000292781"/>
    </source>
</evidence>
<sequence>MSREVCARTPRTVFVEAFGEGVCIRYYLAAAAPGQKALVFFTGDVLGLDAKGRREVEPGYLTQAPEYIDIASRVWTGRLGAPVVFFGRMGLNGSSGWHGDRRTALEVEVTRKALDAIKAREGFTGFHLMGQSGGAMLVPAIAAVRDDVGCAVIASGPMDFRAFTARYGITFRERGPRAHYDPMADAARVAATTTGTDPTRVFLLTDPTDTAVPAVFQAPFATAIERAGGHVTRISTGGRGVEHHALIEKGLFVAGECLSGRSDAEIVAHWAGKSGDDLPR</sequence>
<evidence type="ECO:0008006" key="3">
    <source>
        <dbReference type="Google" id="ProtNLM"/>
    </source>
</evidence>
<dbReference type="InterPro" id="IPR029058">
    <property type="entry name" value="AB_hydrolase_fold"/>
</dbReference>
<keyword evidence="2" id="KW-1185">Reference proteome</keyword>
<gene>
    <name evidence="1" type="ORF">EYW49_19250</name>
</gene>
<proteinExistence type="predicted"/>
<dbReference type="SUPFAM" id="SSF53474">
    <property type="entry name" value="alpha/beta-Hydrolases"/>
    <property type="match status" value="1"/>
</dbReference>
<organism evidence="1 2">
    <name type="scientific">Siculibacillus lacustris</name>
    <dbReference type="NCBI Taxonomy" id="1549641"/>
    <lineage>
        <taxon>Bacteria</taxon>
        <taxon>Pseudomonadati</taxon>
        <taxon>Pseudomonadota</taxon>
        <taxon>Alphaproteobacteria</taxon>
        <taxon>Hyphomicrobiales</taxon>
        <taxon>Ancalomicrobiaceae</taxon>
        <taxon>Siculibacillus</taxon>
    </lineage>
</organism>
<dbReference type="Gene3D" id="3.40.50.1820">
    <property type="entry name" value="alpha/beta hydrolase"/>
    <property type="match status" value="1"/>
</dbReference>
<name>A0A4Q9VFX4_9HYPH</name>
<dbReference type="OrthoDB" id="7015419at2"/>
<protein>
    <recommendedName>
        <fullName evidence="3">Alpha/beta hydrolase</fullName>
    </recommendedName>
</protein>
<dbReference type="Proteomes" id="UP000292781">
    <property type="component" value="Unassembled WGS sequence"/>
</dbReference>
<reference evidence="1 2" key="1">
    <citation type="submission" date="2019-02" db="EMBL/GenBank/DDBJ databases">
        <title>Siculibacillus lacustris gen. nov., sp. nov., a new rosette-forming bacterium isolated from a freshwater crater lake (Lake St. Ana, Romania).</title>
        <authorList>
            <person name="Felfoldi T."/>
            <person name="Marton Z."/>
            <person name="Szabo A."/>
            <person name="Mentes A."/>
            <person name="Boka K."/>
            <person name="Marialigeti K."/>
            <person name="Mathe I."/>
            <person name="Koncz M."/>
            <person name="Schumann P."/>
            <person name="Toth E."/>
        </authorList>
    </citation>
    <scope>NUCLEOTIDE SEQUENCE [LARGE SCALE GENOMIC DNA]</scope>
    <source>
        <strain evidence="1 2">SA-279</strain>
    </source>
</reference>
<comment type="caution">
    <text evidence="1">The sequence shown here is derived from an EMBL/GenBank/DDBJ whole genome shotgun (WGS) entry which is preliminary data.</text>
</comment>
<dbReference type="RefSeq" id="WP_131311258.1">
    <property type="nucleotide sequence ID" value="NZ_SJFN01000038.1"/>
</dbReference>
<dbReference type="AlphaFoldDB" id="A0A4Q9VFX4"/>